<dbReference type="InterPro" id="IPR039422">
    <property type="entry name" value="MarR/SlyA-like"/>
</dbReference>
<dbReference type="Pfam" id="PF12802">
    <property type="entry name" value="MarR_2"/>
    <property type="match status" value="1"/>
</dbReference>
<dbReference type="InterPro" id="IPR036390">
    <property type="entry name" value="WH_DNA-bd_sf"/>
</dbReference>
<dbReference type="EMBL" id="AP026798">
    <property type="protein sequence ID" value="BDR53547.1"/>
    <property type="molecule type" value="Genomic_DNA"/>
</dbReference>
<evidence type="ECO:0000259" key="1">
    <source>
        <dbReference type="PROSITE" id="PS50995"/>
    </source>
</evidence>
<dbReference type="InterPro" id="IPR036388">
    <property type="entry name" value="WH-like_DNA-bd_sf"/>
</dbReference>
<reference evidence="2 3" key="1">
    <citation type="journal article" date="2023" name="Microbiol. Spectr.">
        <title>Symbiosis of Carpenter Bees with Uncharacterized Lactic Acid Bacteria Showing NAD Auxotrophy.</title>
        <authorList>
            <person name="Kawasaki S."/>
            <person name="Ozawa K."/>
            <person name="Mori T."/>
            <person name="Yamamoto A."/>
            <person name="Ito M."/>
            <person name="Ohkuma M."/>
            <person name="Sakamoto M."/>
            <person name="Matsutani M."/>
        </authorList>
    </citation>
    <scope>NUCLEOTIDE SEQUENCE [LARGE SCALE GENOMIC DNA]</scope>
    <source>
        <strain evidence="2 3">Kim37-2</strain>
    </source>
</reference>
<dbReference type="PRINTS" id="PR00598">
    <property type="entry name" value="HTHMARR"/>
</dbReference>
<proteinExistence type="predicted"/>
<dbReference type="Proteomes" id="UP001321766">
    <property type="component" value="Chromosome"/>
</dbReference>
<evidence type="ECO:0000313" key="3">
    <source>
        <dbReference type="Proteomes" id="UP001321766"/>
    </source>
</evidence>
<dbReference type="Gene3D" id="1.10.10.10">
    <property type="entry name" value="Winged helix-like DNA-binding domain superfamily/Winged helix DNA-binding domain"/>
    <property type="match status" value="1"/>
</dbReference>
<dbReference type="InterPro" id="IPR000835">
    <property type="entry name" value="HTH_MarR-typ"/>
</dbReference>
<evidence type="ECO:0000313" key="2">
    <source>
        <dbReference type="EMBL" id="BDR53547.1"/>
    </source>
</evidence>
<sequence>MSYEEEAFEELSRIAVEHRALVPEQVNRSTRGEAVVLRALEKFGDLTPSQLARIARLSSGRVSSLLRSLEEKGYIARQTDEQDRRNVHVSITPAGSEHNRKARSMMKEDVCWVFEQMGEEQTREFIRLCSLFCRYVALRCEERMGTAAPVFP</sequence>
<feature type="domain" description="HTH marR-type" evidence="1">
    <location>
        <begin position="4"/>
        <end position="137"/>
    </location>
</feature>
<dbReference type="SUPFAM" id="SSF46785">
    <property type="entry name" value="Winged helix' DNA-binding domain"/>
    <property type="match status" value="1"/>
</dbReference>
<dbReference type="InterPro" id="IPR011991">
    <property type="entry name" value="ArsR-like_HTH"/>
</dbReference>
<protein>
    <submittedName>
        <fullName evidence="2">MarR family transcriptional regulator</fullName>
    </submittedName>
</protein>
<name>A0ABM8B9I2_9BIFI</name>
<dbReference type="PANTHER" id="PTHR33164:SF43">
    <property type="entry name" value="HTH-TYPE TRANSCRIPTIONAL REPRESSOR YETL"/>
    <property type="match status" value="1"/>
</dbReference>
<dbReference type="PROSITE" id="PS50995">
    <property type="entry name" value="HTH_MARR_2"/>
    <property type="match status" value="1"/>
</dbReference>
<dbReference type="SMART" id="SM00347">
    <property type="entry name" value="HTH_MARR"/>
    <property type="match status" value="1"/>
</dbReference>
<accession>A0ABM8B9I2</accession>
<gene>
    <name evidence="2" type="ORF">KIM372_14540</name>
</gene>
<organism evidence="2 3">
    <name type="scientific">Bombiscardovia nodaiensis</name>
    <dbReference type="NCBI Taxonomy" id="2932181"/>
    <lineage>
        <taxon>Bacteria</taxon>
        <taxon>Bacillati</taxon>
        <taxon>Actinomycetota</taxon>
        <taxon>Actinomycetes</taxon>
        <taxon>Bifidobacteriales</taxon>
        <taxon>Bifidobacteriaceae</taxon>
        <taxon>Bombiscardovia</taxon>
    </lineage>
</organism>
<dbReference type="PANTHER" id="PTHR33164">
    <property type="entry name" value="TRANSCRIPTIONAL REGULATOR, MARR FAMILY"/>
    <property type="match status" value="1"/>
</dbReference>
<keyword evidence="3" id="KW-1185">Reference proteome</keyword>
<dbReference type="CDD" id="cd00090">
    <property type="entry name" value="HTH_ARSR"/>
    <property type="match status" value="1"/>
</dbReference>